<dbReference type="Proteomes" id="UP000236291">
    <property type="component" value="Unassembled WGS sequence"/>
</dbReference>
<evidence type="ECO:0000313" key="1">
    <source>
        <dbReference type="EMBL" id="PNY00588.1"/>
    </source>
</evidence>
<organism evidence="1 2">
    <name type="scientific">Trifolium pratense</name>
    <name type="common">Red clover</name>
    <dbReference type="NCBI Taxonomy" id="57577"/>
    <lineage>
        <taxon>Eukaryota</taxon>
        <taxon>Viridiplantae</taxon>
        <taxon>Streptophyta</taxon>
        <taxon>Embryophyta</taxon>
        <taxon>Tracheophyta</taxon>
        <taxon>Spermatophyta</taxon>
        <taxon>Magnoliopsida</taxon>
        <taxon>eudicotyledons</taxon>
        <taxon>Gunneridae</taxon>
        <taxon>Pentapetalae</taxon>
        <taxon>rosids</taxon>
        <taxon>fabids</taxon>
        <taxon>Fabales</taxon>
        <taxon>Fabaceae</taxon>
        <taxon>Papilionoideae</taxon>
        <taxon>50 kb inversion clade</taxon>
        <taxon>NPAAA clade</taxon>
        <taxon>Hologalegina</taxon>
        <taxon>IRL clade</taxon>
        <taxon>Trifolieae</taxon>
        <taxon>Trifolium</taxon>
    </lineage>
</organism>
<feature type="non-terminal residue" evidence="1">
    <location>
        <position position="125"/>
    </location>
</feature>
<reference evidence="1 2" key="1">
    <citation type="journal article" date="2014" name="Am. J. Bot.">
        <title>Genome assembly and annotation for red clover (Trifolium pratense; Fabaceae).</title>
        <authorList>
            <person name="Istvanek J."/>
            <person name="Jaros M."/>
            <person name="Krenek A."/>
            <person name="Repkova J."/>
        </authorList>
    </citation>
    <scope>NUCLEOTIDE SEQUENCE [LARGE SCALE GENOMIC DNA]</scope>
    <source>
        <strain evidence="2">cv. Tatra</strain>
        <tissue evidence="1">Young leaves</tissue>
    </source>
</reference>
<dbReference type="EMBL" id="ASHM01019101">
    <property type="protein sequence ID" value="PNY00588.1"/>
    <property type="molecule type" value="Genomic_DNA"/>
</dbReference>
<dbReference type="AlphaFoldDB" id="A0A2K3NC12"/>
<evidence type="ECO:0000313" key="2">
    <source>
        <dbReference type="Proteomes" id="UP000236291"/>
    </source>
</evidence>
<sequence length="125" mass="14858">MKKLIKKLVGAIEAEEDEEIDQKGLVEIEPYRNEFNPSTAVRFLTKSIKSKFDCFCPTWGDSTEDIKKLWFKEFKKYCTWERKYDARIRHIFYIKGEARFRGGSISMGEHTRRMSLGLIVELRRL</sequence>
<gene>
    <name evidence="1" type="ORF">L195_g023871</name>
</gene>
<accession>A0A2K3NC12</accession>
<reference evidence="1 2" key="2">
    <citation type="journal article" date="2017" name="Front. Plant Sci.">
        <title>Gene Classification and Mining of Molecular Markers Useful in Red Clover (Trifolium pratense) Breeding.</title>
        <authorList>
            <person name="Istvanek J."/>
            <person name="Dluhosova J."/>
            <person name="Dluhos P."/>
            <person name="Patkova L."/>
            <person name="Nedelnik J."/>
            <person name="Repkova J."/>
        </authorList>
    </citation>
    <scope>NUCLEOTIDE SEQUENCE [LARGE SCALE GENOMIC DNA]</scope>
    <source>
        <strain evidence="2">cv. Tatra</strain>
        <tissue evidence="1">Young leaves</tissue>
    </source>
</reference>
<proteinExistence type="predicted"/>
<name>A0A2K3NC12_TRIPR</name>
<protein>
    <submittedName>
        <fullName evidence="1">Uncharacterized protein</fullName>
    </submittedName>
</protein>
<comment type="caution">
    <text evidence="1">The sequence shown here is derived from an EMBL/GenBank/DDBJ whole genome shotgun (WGS) entry which is preliminary data.</text>
</comment>